<dbReference type="InterPro" id="IPR050491">
    <property type="entry name" value="AmpC-like"/>
</dbReference>
<feature type="chain" id="PRO_5047540652" evidence="1">
    <location>
        <begin position="26"/>
        <end position="380"/>
    </location>
</feature>
<feature type="signal peptide" evidence="1">
    <location>
        <begin position="1"/>
        <end position="25"/>
    </location>
</feature>
<dbReference type="SUPFAM" id="SSF56601">
    <property type="entry name" value="beta-lactamase/transpeptidase-like"/>
    <property type="match status" value="1"/>
</dbReference>
<proteinExistence type="predicted"/>
<dbReference type="GO" id="GO:0016787">
    <property type="term" value="F:hydrolase activity"/>
    <property type="evidence" value="ECO:0007669"/>
    <property type="project" value="UniProtKB-KW"/>
</dbReference>
<keyword evidence="3" id="KW-0378">Hydrolase</keyword>
<evidence type="ECO:0000313" key="3">
    <source>
        <dbReference type="EMBL" id="MFC6880854.1"/>
    </source>
</evidence>
<dbReference type="PANTHER" id="PTHR46825">
    <property type="entry name" value="D-ALANYL-D-ALANINE-CARBOXYPEPTIDASE/ENDOPEPTIDASE AMPH"/>
    <property type="match status" value="1"/>
</dbReference>
<gene>
    <name evidence="3" type="ORF">ACFQKB_13890</name>
</gene>
<evidence type="ECO:0000259" key="2">
    <source>
        <dbReference type="Pfam" id="PF00144"/>
    </source>
</evidence>
<keyword evidence="1" id="KW-0732">Signal</keyword>
<dbReference type="RefSeq" id="WP_160826335.1">
    <property type="nucleotide sequence ID" value="NZ_JBHSXE010000001.1"/>
</dbReference>
<dbReference type="InterPro" id="IPR001466">
    <property type="entry name" value="Beta-lactam-related"/>
</dbReference>
<dbReference type="EMBL" id="JBHSXS010000006">
    <property type="protein sequence ID" value="MFC6880854.1"/>
    <property type="molecule type" value="Genomic_DNA"/>
</dbReference>
<evidence type="ECO:0000256" key="1">
    <source>
        <dbReference type="SAM" id="SignalP"/>
    </source>
</evidence>
<accession>A0ABW2CIN0</accession>
<dbReference type="Gene3D" id="3.40.710.10">
    <property type="entry name" value="DD-peptidase/beta-lactamase superfamily"/>
    <property type="match status" value="1"/>
</dbReference>
<protein>
    <submittedName>
        <fullName evidence="3">Serine hydrolase domain-containing protein</fullName>
        <ecNumber evidence="3">3.-.-.-</ecNumber>
    </submittedName>
</protein>
<organism evidence="3 4">
    <name type="scientific">Actinomadura yumaensis</name>
    <dbReference type="NCBI Taxonomy" id="111807"/>
    <lineage>
        <taxon>Bacteria</taxon>
        <taxon>Bacillati</taxon>
        <taxon>Actinomycetota</taxon>
        <taxon>Actinomycetes</taxon>
        <taxon>Streptosporangiales</taxon>
        <taxon>Thermomonosporaceae</taxon>
        <taxon>Actinomadura</taxon>
    </lineage>
</organism>
<keyword evidence="4" id="KW-1185">Reference proteome</keyword>
<dbReference type="InterPro" id="IPR012338">
    <property type="entry name" value="Beta-lactam/transpept-like"/>
</dbReference>
<dbReference type="Pfam" id="PF00144">
    <property type="entry name" value="Beta-lactamase"/>
    <property type="match status" value="1"/>
</dbReference>
<comment type="caution">
    <text evidence="3">The sequence shown here is derived from an EMBL/GenBank/DDBJ whole genome shotgun (WGS) entry which is preliminary data.</text>
</comment>
<name>A0ABW2CIN0_9ACTN</name>
<reference evidence="4" key="1">
    <citation type="journal article" date="2019" name="Int. J. Syst. Evol. Microbiol.">
        <title>The Global Catalogue of Microorganisms (GCM) 10K type strain sequencing project: providing services to taxonomists for standard genome sequencing and annotation.</title>
        <authorList>
            <consortium name="The Broad Institute Genomics Platform"/>
            <consortium name="The Broad Institute Genome Sequencing Center for Infectious Disease"/>
            <person name="Wu L."/>
            <person name="Ma J."/>
        </authorList>
    </citation>
    <scope>NUCLEOTIDE SEQUENCE [LARGE SCALE GENOMIC DNA]</scope>
    <source>
        <strain evidence="4">JCM 3369</strain>
    </source>
</reference>
<dbReference type="EC" id="3.-.-.-" evidence="3"/>
<sequence>MLGRTSAVVALAIAASLGTASTAPAAAHAAPAASAGRGCDTKPIQTALNALKGVGAPGIVMTVKSPNCGVWNGGVGLADRATGREVAGDEHSRIGSDTKTWTATVVLQLVGEGKVKLQDTVDYYLPGLVRTKDYDGRKITVRQLLQHTSGLPDYLDAPFWEDEEAHRWDHIEPLQTVQQALPLPPPDDRAPSGFAYANTNYNLAGLIVQKVTGHDIGTEITQRIIQPLGLRETYWPGDQTTIRKPDLRSYKKLGRSLVDRTEWNTSEADASGELISTGADTTAFWIALLTEKLLAPAQLAEMKRTVADGSGEGYGLGIQRFNLTPGVATWGHSGGMPSGHEFMNAVTEDGRRAVTLLIDTDAYDTGKVDAALGDLIRDLR</sequence>
<evidence type="ECO:0000313" key="4">
    <source>
        <dbReference type="Proteomes" id="UP001596380"/>
    </source>
</evidence>
<feature type="domain" description="Beta-lactamase-related" evidence="2">
    <location>
        <begin position="55"/>
        <end position="363"/>
    </location>
</feature>
<dbReference type="PANTHER" id="PTHR46825:SF7">
    <property type="entry name" value="D-ALANYL-D-ALANINE CARBOXYPEPTIDASE"/>
    <property type="match status" value="1"/>
</dbReference>
<dbReference type="Proteomes" id="UP001596380">
    <property type="component" value="Unassembled WGS sequence"/>
</dbReference>